<organism evidence="1">
    <name type="scientific">marine sediment metagenome</name>
    <dbReference type="NCBI Taxonomy" id="412755"/>
    <lineage>
        <taxon>unclassified sequences</taxon>
        <taxon>metagenomes</taxon>
        <taxon>ecological metagenomes</taxon>
    </lineage>
</organism>
<evidence type="ECO:0008006" key="2">
    <source>
        <dbReference type="Google" id="ProtNLM"/>
    </source>
</evidence>
<accession>X1S167</accession>
<name>X1S167_9ZZZZ</name>
<evidence type="ECO:0000313" key="1">
    <source>
        <dbReference type="EMBL" id="GAI86777.1"/>
    </source>
</evidence>
<sequence length="68" mass="7994">VVEPKNVKSLSEAILVLVKNKEKRIKMGTKSLDRFNKLFSYDKIINDYINLHKEIVDYNNKSNKDKII</sequence>
<gene>
    <name evidence="1" type="ORF">S12H4_12921</name>
</gene>
<dbReference type="AlphaFoldDB" id="X1S167"/>
<dbReference type="Gene3D" id="3.40.50.2000">
    <property type="entry name" value="Glycogen Phosphorylase B"/>
    <property type="match status" value="2"/>
</dbReference>
<dbReference type="EMBL" id="BARW01006165">
    <property type="protein sequence ID" value="GAI86777.1"/>
    <property type="molecule type" value="Genomic_DNA"/>
</dbReference>
<proteinExistence type="predicted"/>
<reference evidence="1" key="1">
    <citation type="journal article" date="2014" name="Front. Microbiol.">
        <title>High frequency of phylogenetically diverse reductive dehalogenase-homologous genes in deep subseafloor sedimentary metagenomes.</title>
        <authorList>
            <person name="Kawai M."/>
            <person name="Futagami T."/>
            <person name="Toyoda A."/>
            <person name="Takaki Y."/>
            <person name="Nishi S."/>
            <person name="Hori S."/>
            <person name="Arai W."/>
            <person name="Tsubouchi T."/>
            <person name="Morono Y."/>
            <person name="Uchiyama I."/>
            <person name="Ito T."/>
            <person name="Fujiyama A."/>
            <person name="Inagaki F."/>
            <person name="Takami H."/>
        </authorList>
    </citation>
    <scope>NUCLEOTIDE SEQUENCE</scope>
    <source>
        <strain evidence="1">Expedition CK06-06</strain>
    </source>
</reference>
<feature type="non-terminal residue" evidence="1">
    <location>
        <position position="1"/>
    </location>
</feature>
<protein>
    <recommendedName>
        <fullName evidence="2">Glycosyl transferase family 1 domain-containing protein</fullName>
    </recommendedName>
</protein>
<comment type="caution">
    <text evidence="1">The sequence shown here is derived from an EMBL/GenBank/DDBJ whole genome shotgun (WGS) entry which is preliminary data.</text>
</comment>
<dbReference type="SUPFAM" id="SSF53756">
    <property type="entry name" value="UDP-Glycosyltransferase/glycogen phosphorylase"/>
    <property type="match status" value="1"/>
</dbReference>